<evidence type="ECO:0000256" key="2">
    <source>
        <dbReference type="ARBA" id="ARBA00022448"/>
    </source>
</evidence>
<evidence type="ECO:0000256" key="8">
    <source>
        <dbReference type="ARBA" id="ARBA00038436"/>
    </source>
</evidence>
<evidence type="ECO:0000259" key="10">
    <source>
        <dbReference type="Pfam" id="PF04290"/>
    </source>
</evidence>
<keyword evidence="5 9" id="KW-0812">Transmembrane</keyword>
<gene>
    <name evidence="11" type="ORF">J3U87_18570</name>
</gene>
<dbReference type="AlphaFoldDB" id="A0A8A4TDF4"/>
<comment type="subcellular location">
    <subcellularLocation>
        <location evidence="1">Cell inner membrane</location>
        <topology evidence="1">Multi-pass membrane protein</topology>
    </subcellularLocation>
</comment>
<dbReference type="InterPro" id="IPR007387">
    <property type="entry name" value="TRAP_DctQ"/>
</dbReference>
<organism evidence="11 12">
    <name type="scientific">Sulfidibacter corallicola</name>
    <dbReference type="NCBI Taxonomy" id="2818388"/>
    <lineage>
        <taxon>Bacteria</taxon>
        <taxon>Pseudomonadati</taxon>
        <taxon>Acidobacteriota</taxon>
        <taxon>Holophagae</taxon>
        <taxon>Acanthopleuribacterales</taxon>
        <taxon>Acanthopleuribacteraceae</taxon>
        <taxon>Sulfidibacter</taxon>
    </lineage>
</organism>
<dbReference type="EMBL" id="CP071793">
    <property type="protein sequence ID" value="QTD47600.1"/>
    <property type="molecule type" value="Genomic_DNA"/>
</dbReference>
<reference evidence="11" key="1">
    <citation type="submission" date="2021-03" db="EMBL/GenBank/DDBJ databases">
        <title>Acanthopleuribacteraceae sp. M133.</title>
        <authorList>
            <person name="Wang G."/>
        </authorList>
    </citation>
    <scope>NUCLEOTIDE SEQUENCE</scope>
    <source>
        <strain evidence="11">M133</strain>
    </source>
</reference>
<feature type="transmembrane region" description="Helical" evidence="9">
    <location>
        <begin position="141"/>
        <end position="163"/>
    </location>
</feature>
<comment type="similarity">
    <text evidence="8">Belongs to the TRAP transporter small permease family.</text>
</comment>
<feature type="transmembrane region" description="Helical" evidence="9">
    <location>
        <begin position="58"/>
        <end position="75"/>
    </location>
</feature>
<feature type="domain" description="Tripartite ATP-independent periplasmic transporters DctQ component" evidence="10">
    <location>
        <begin position="30"/>
        <end position="166"/>
    </location>
</feature>
<evidence type="ECO:0000256" key="5">
    <source>
        <dbReference type="ARBA" id="ARBA00022692"/>
    </source>
</evidence>
<dbReference type="RefSeq" id="WP_237377269.1">
    <property type="nucleotide sequence ID" value="NZ_CP071793.1"/>
</dbReference>
<accession>A0A8A4TDF4</accession>
<dbReference type="Pfam" id="PF04290">
    <property type="entry name" value="DctQ"/>
    <property type="match status" value="1"/>
</dbReference>
<dbReference type="GO" id="GO:0005886">
    <property type="term" value="C:plasma membrane"/>
    <property type="evidence" value="ECO:0007669"/>
    <property type="project" value="UniProtKB-SubCell"/>
</dbReference>
<keyword evidence="12" id="KW-1185">Reference proteome</keyword>
<evidence type="ECO:0000256" key="9">
    <source>
        <dbReference type="SAM" id="Phobius"/>
    </source>
</evidence>
<evidence type="ECO:0000313" key="12">
    <source>
        <dbReference type="Proteomes" id="UP000663929"/>
    </source>
</evidence>
<dbReference type="PANTHER" id="PTHR35011:SF4">
    <property type="entry name" value="SLL1102 PROTEIN"/>
    <property type="match status" value="1"/>
</dbReference>
<evidence type="ECO:0000256" key="4">
    <source>
        <dbReference type="ARBA" id="ARBA00022519"/>
    </source>
</evidence>
<feature type="transmembrane region" description="Helical" evidence="9">
    <location>
        <begin position="21"/>
        <end position="38"/>
    </location>
</feature>
<evidence type="ECO:0000256" key="3">
    <source>
        <dbReference type="ARBA" id="ARBA00022475"/>
    </source>
</evidence>
<name>A0A8A4TDF4_SULCO</name>
<feature type="transmembrane region" description="Helical" evidence="9">
    <location>
        <begin position="96"/>
        <end position="121"/>
    </location>
</feature>
<keyword evidence="4" id="KW-0997">Cell inner membrane</keyword>
<keyword evidence="3" id="KW-1003">Cell membrane</keyword>
<dbReference type="Proteomes" id="UP000663929">
    <property type="component" value="Chromosome"/>
</dbReference>
<sequence length="190" mass="20954">MDVLMNIAAAIDGLTERLGRALLWLTLAMVGFGAYNAVARYLDPMTTVALSSNAFIETQWYLFSAVFLLGAGYTLKHGEHVRVDVLYGKLSPKGQAWINLVGTLIFFFPFCALMITVSWPSMVNSWSVREMSPDPGGLPRYPIKTLIPIAFLLLMVQGVSELIHNLSVITGRSTKSHEDDPDNPHLGDIL</sequence>
<protein>
    <submittedName>
        <fullName evidence="11">TRAP transporter small permease subunit</fullName>
    </submittedName>
</protein>
<dbReference type="InterPro" id="IPR055348">
    <property type="entry name" value="DctQ"/>
</dbReference>
<evidence type="ECO:0000256" key="1">
    <source>
        <dbReference type="ARBA" id="ARBA00004429"/>
    </source>
</evidence>
<evidence type="ECO:0000313" key="11">
    <source>
        <dbReference type="EMBL" id="QTD47600.1"/>
    </source>
</evidence>
<dbReference type="KEGG" id="scor:J3U87_18570"/>
<dbReference type="PANTHER" id="PTHR35011">
    <property type="entry name" value="2,3-DIKETO-L-GULONATE TRAP TRANSPORTER SMALL PERMEASE PROTEIN YIAM"/>
    <property type="match status" value="1"/>
</dbReference>
<keyword evidence="2" id="KW-0813">Transport</keyword>
<evidence type="ECO:0000256" key="6">
    <source>
        <dbReference type="ARBA" id="ARBA00022989"/>
    </source>
</evidence>
<evidence type="ECO:0000256" key="7">
    <source>
        <dbReference type="ARBA" id="ARBA00023136"/>
    </source>
</evidence>
<proteinExistence type="inferred from homology"/>
<keyword evidence="6 9" id="KW-1133">Transmembrane helix</keyword>
<keyword evidence="7 9" id="KW-0472">Membrane</keyword>